<sequence length="184" mass="19979">MRVHIGLAAAILAAGVLSACQTMNDVAKTVGKPPEKALEMRALQTRRFDSENEKLLLEAGTQTLQDLGFTISEASSDVGVVVASKQRNAEEGGQVAAQIGLTIAMALLGVANNPTWDQEQTIRVTFIANPVSGGRQTEVRTTFDRILINNHGNAWKAELLMEPQLYQEFFEKLSASAFLEAHKI</sequence>
<dbReference type="OrthoDB" id="7268728at2"/>
<dbReference type="EMBL" id="CP054619">
    <property type="protein sequence ID" value="QKS50734.1"/>
    <property type="molecule type" value="Genomic_DNA"/>
</dbReference>
<proteinExistence type="predicted"/>
<keyword evidence="3" id="KW-1185">Reference proteome</keyword>
<dbReference type="Proteomes" id="UP000509702">
    <property type="component" value="Chromosome"/>
</dbReference>
<name>A0A6N1ANY1_9PROT</name>
<evidence type="ECO:0008006" key="4">
    <source>
        <dbReference type="Google" id="ProtNLM"/>
    </source>
</evidence>
<evidence type="ECO:0000313" key="2">
    <source>
        <dbReference type="EMBL" id="QKS50734.1"/>
    </source>
</evidence>
<dbReference type="RefSeq" id="WP_149201646.1">
    <property type="nucleotide sequence ID" value="NZ_BSOV01000095.1"/>
</dbReference>
<dbReference type="KEGG" id="aoz:HUE56_09265"/>
<keyword evidence="1" id="KW-0732">Signal</keyword>
<dbReference type="AlphaFoldDB" id="A0A6N1ANY1"/>
<reference evidence="2 3" key="1">
    <citation type="submission" date="2020-06" db="EMBL/GenBank/DDBJ databases">
        <title>Complete genome of Azosprillum oryzae KACC14407.</title>
        <authorList>
            <person name="Kim M."/>
            <person name="Park Y.-J."/>
            <person name="Shin J.-H."/>
        </authorList>
    </citation>
    <scope>NUCLEOTIDE SEQUENCE [LARGE SCALE GENOMIC DNA]</scope>
    <source>
        <strain evidence="2 3">KACC 14407</strain>
    </source>
</reference>
<organism evidence="2 3">
    <name type="scientific">Azospirillum oryzae</name>
    <dbReference type="NCBI Taxonomy" id="286727"/>
    <lineage>
        <taxon>Bacteria</taxon>
        <taxon>Pseudomonadati</taxon>
        <taxon>Pseudomonadota</taxon>
        <taxon>Alphaproteobacteria</taxon>
        <taxon>Rhodospirillales</taxon>
        <taxon>Azospirillaceae</taxon>
        <taxon>Azospirillum</taxon>
    </lineage>
</organism>
<accession>A0A6N1ANY1</accession>
<evidence type="ECO:0000256" key="1">
    <source>
        <dbReference type="SAM" id="SignalP"/>
    </source>
</evidence>
<evidence type="ECO:0000313" key="3">
    <source>
        <dbReference type="Proteomes" id="UP000509702"/>
    </source>
</evidence>
<feature type="chain" id="PRO_5028839803" description="DUF4410 domain-containing protein" evidence="1">
    <location>
        <begin position="20"/>
        <end position="184"/>
    </location>
</feature>
<dbReference type="PROSITE" id="PS51257">
    <property type="entry name" value="PROKAR_LIPOPROTEIN"/>
    <property type="match status" value="1"/>
</dbReference>
<feature type="signal peptide" evidence="1">
    <location>
        <begin position="1"/>
        <end position="19"/>
    </location>
</feature>
<gene>
    <name evidence="2" type="ORF">HUE56_09265</name>
</gene>
<protein>
    <recommendedName>
        <fullName evidence="4">DUF4410 domain-containing protein</fullName>
    </recommendedName>
</protein>